<comment type="subcellular location">
    <subcellularLocation>
        <location evidence="1">Cytoplasmic vesicle</location>
    </subcellularLocation>
    <subcellularLocation>
        <location evidence="2">Secreted</location>
    </subcellularLocation>
</comment>
<dbReference type="GO" id="GO:0031410">
    <property type="term" value="C:cytoplasmic vesicle"/>
    <property type="evidence" value="ECO:0007669"/>
    <property type="project" value="UniProtKB-SubCell"/>
</dbReference>
<dbReference type="GO" id="GO:0009567">
    <property type="term" value="P:double fertilization forming a zygote and endosperm"/>
    <property type="evidence" value="ECO:0007669"/>
    <property type="project" value="InterPro"/>
</dbReference>
<gene>
    <name evidence="11" type="ORF">U9M48_035026</name>
</gene>
<dbReference type="PANTHER" id="PTHR35293:SF12">
    <property type="entry name" value="EXPRESSED PROTEIN"/>
    <property type="match status" value="1"/>
</dbReference>
<proteinExistence type="inferred from homology"/>
<keyword evidence="4 9" id="KW-0732">Signal</keyword>
<name>A0AAQ3UF12_PASNO</name>
<evidence type="ECO:0000256" key="3">
    <source>
        <dbReference type="ARBA" id="ARBA00022525"/>
    </source>
</evidence>
<feature type="signal peptide" evidence="9">
    <location>
        <begin position="1"/>
        <end position="23"/>
    </location>
</feature>
<evidence type="ECO:0000256" key="2">
    <source>
        <dbReference type="ARBA" id="ARBA00004613"/>
    </source>
</evidence>
<evidence type="ECO:0000256" key="8">
    <source>
        <dbReference type="ARBA" id="ARBA00034484"/>
    </source>
</evidence>
<dbReference type="Proteomes" id="UP001341281">
    <property type="component" value="Chromosome 08"/>
</dbReference>
<comment type="function">
    <text evidence="7">Involved in the regulation of gamete interactions during the double fertilization and to prevent multiple-pollen tube attraction; mediates the redistribution of the gamete fusogen HAP2/GCS1 to the cell surface after secretion upon sperm arrival.</text>
</comment>
<keyword evidence="5" id="KW-0278">Fertilization</keyword>
<evidence type="ECO:0000256" key="6">
    <source>
        <dbReference type="ARBA" id="ARBA00023329"/>
    </source>
</evidence>
<protein>
    <recommendedName>
        <fullName evidence="10">Prolamin-like domain-containing protein</fullName>
    </recommendedName>
</protein>
<dbReference type="InterPro" id="IPR044711">
    <property type="entry name" value="EC11-15"/>
</dbReference>
<evidence type="ECO:0000256" key="7">
    <source>
        <dbReference type="ARBA" id="ARBA00034457"/>
    </source>
</evidence>
<evidence type="ECO:0000259" key="10">
    <source>
        <dbReference type="Pfam" id="PF05617"/>
    </source>
</evidence>
<feature type="chain" id="PRO_5042994586" description="Prolamin-like domain-containing protein" evidence="9">
    <location>
        <begin position="24"/>
        <end position="156"/>
    </location>
</feature>
<reference evidence="11 12" key="1">
    <citation type="submission" date="2024-02" db="EMBL/GenBank/DDBJ databases">
        <title>High-quality chromosome-scale genome assembly of Pensacola bahiagrass (Paspalum notatum Flugge var. saurae).</title>
        <authorList>
            <person name="Vega J.M."/>
            <person name="Podio M."/>
            <person name="Orjuela J."/>
            <person name="Siena L.A."/>
            <person name="Pessino S.C."/>
            <person name="Combes M.C."/>
            <person name="Mariac C."/>
            <person name="Albertini E."/>
            <person name="Pupilli F."/>
            <person name="Ortiz J.P.A."/>
            <person name="Leblanc O."/>
        </authorList>
    </citation>
    <scope>NUCLEOTIDE SEQUENCE [LARGE SCALE GENOMIC DNA]</scope>
    <source>
        <strain evidence="11">R1</strain>
        <tissue evidence="11">Leaf</tissue>
    </source>
</reference>
<evidence type="ECO:0000256" key="4">
    <source>
        <dbReference type="ARBA" id="ARBA00022729"/>
    </source>
</evidence>
<sequence>MAPAILHVVATALALLLVHHAAATPPPAAAPAPPVAPAPGSTLPPLAARLHAAFSTAGGSLDEEGGGGGLAECWAALTGLRSCTGEMVVFFVNGESYIGPECCVAIRGATRNCWPAMLAYVGFTAEEADVLRGFCDAEASQHLHDGPPAPAPRRSS</sequence>
<organism evidence="11 12">
    <name type="scientific">Paspalum notatum var. saurae</name>
    <dbReference type="NCBI Taxonomy" id="547442"/>
    <lineage>
        <taxon>Eukaryota</taxon>
        <taxon>Viridiplantae</taxon>
        <taxon>Streptophyta</taxon>
        <taxon>Embryophyta</taxon>
        <taxon>Tracheophyta</taxon>
        <taxon>Spermatophyta</taxon>
        <taxon>Magnoliopsida</taxon>
        <taxon>Liliopsida</taxon>
        <taxon>Poales</taxon>
        <taxon>Poaceae</taxon>
        <taxon>PACMAD clade</taxon>
        <taxon>Panicoideae</taxon>
        <taxon>Andropogonodae</taxon>
        <taxon>Paspaleae</taxon>
        <taxon>Paspalinae</taxon>
        <taxon>Paspalum</taxon>
    </lineage>
</organism>
<dbReference type="GO" id="GO:2000008">
    <property type="term" value="P:regulation of protein localization to cell surface"/>
    <property type="evidence" value="ECO:0007669"/>
    <property type="project" value="UniProtKB-ARBA"/>
</dbReference>
<dbReference type="InterPro" id="IPR008502">
    <property type="entry name" value="Prolamin-like"/>
</dbReference>
<comment type="similarity">
    <text evidence="8">Belongs to the plant egg cell-secreted peptide family.</text>
</comment>
<evidence type="ECO:0000256" key="9">
    <source>
        <dbReference type="SAM" id="SignalP"/>
    </source>
</evidence>
<accession>A0AAQ3UF12</accession>
<evidence type="ECO:0000256" key="5">
    <source>
        <dbReference type="ARBA" id="ARBA00023279"/>
    </source>
</evidence>
<dbReference type="GO" id="GO:0080155">
    <property type="term" value="P:regulation of double fertilization forming a zygote and endosperm"/>
    <property type="evidence" value="ECO:0007669"/>
    <property type="project" value="UniProtKB-ARBA"/>
</dbReference>
<dbReference type="PANTHER" id="PTHR35293">
    <property type="entry name" value="EGG CELL-SECRETED PROTEIN 1.5"/>
    <property type="match status" value="1"/>
</dbReference>
<keyword evidence="6" id="KW-0968">Cytoplasmic vesicle</keyword>
<evidence type="ECO:0000313" key="12">
    <source>
        <dbReference type="Proteomes" id="UP001341281"/>
    </source>
</evidence>
<evidence type="ECO:0000256" key="1">
    <source>
        <dbReference type="ARBA" id="ARBA00004541"/>
    </source>
</evidence>
<dbReference type="Pfam" id="PF05617">
    <property type="entry name" value="Prolamin_like"/>
    <property type="match status" value="1"/>
</dbReference>
<evidence type="ECO:0000313" key="11">
    <source>
        <dbReference type="EMBL" id="WVZ88509.1"/>
    </source>
</evidence>
<dbReference type="GO" id="GO:0005576">
    <property type="term" value="C:extracellular region"/>
    <property type="evidence" value="ECO:0007669"/>
    <property type="project" value="UniProtKB-SubCell"/>
</dbReference>
<dbReference type="AlphaFoldDB" id="A0AAQ3UF12"/>
<keyword evidence="3" id="KW-0964">Secreted</keyword>
<keyword evidence="12" id="KW-1185">Reference proteome</keyword>
<dbReference type="EMBL" id="CP144752">
    <property type="protein sequence ID" value="WVZ88509.1"/>
    <property type="molecule type" value="Genomic_DNA"/>
</dbReference>
<feature type="domain" description="Prolamin-like" evidence="10">
    <location>
        <begin position="72"/>
        <end position="136"/>
    </location>
</feature>